<dbReference type="AlphaFoldDB" id="A0A4Y9M7W4"/>
<organism evidence="1 2">
    <name type="scientific">Bradyrhizobium niftali</name>
    <dbReference type="NCBI Taxonomy" id="2560055"/>
    <lineage>
        <taxon>Bacteria</taxon>
        <taxon>Pseudomonadati</taxon>
        <taxon>Pseudomonadota</taxon>
        <taxon>Alphaproteobacteria</taxon>
        <taxon>Hyphomicrobiales</taxon>
        <taxon>Nitrobacteraceae</taxon>
        <taxon>Bradyrhizobium</taxon>
    </lineage>
</organism>
<evidence type="ECO:0000313" key="1">
    <source>
        <dbReference type="EMBL" id="TFV51316.1"/>
    </source>
</evidence>
<evidence type="ECO:0008006" key="3">
    <source>
        <dbReference type="Google" id="ProtNLM"/>
    </source>
</evidence>
<sequence>MIFDHNIDGVEPQDGKRSVAKGWPELMRGIDAAAFVAEVNADPEFRLAARYWNAKVGLNFPPDNLVLAFENGALIEAGPGDTATADIRLTAPEGSWLEFLKPVPLPFHHGMLPAIVRQGFALDGDVVLWTTYYGALSRVFAIMKTLVNGQG</sequence>
<proteinExistence type="predicted"/>
<gene>
    <name evidence="1" type="ORF">E4K65_04425</name>
</gene>
<dbReference type="Proteomes" id="UP000297966">
    <property type="component" value="Unassembled WGS sequence"/>
</dbReference>
<comment type="caution">
    <text evidence="1">The sequence shown here is derived from an EMBL/GenBank/DDBJ whole genome shotgun (WGS) entry which is preliminary data.</text>
</comment>
<evidence type="ECO:0000313" key="2">
    <source>
        <dbReference type="Proteomes" id="UP000297966"/>
    </source>
</evidence>
<dbReference type="Gene3D" id="3.30.1050.10">
    <property type="entry name" value="SCP2 sterol-binding domain"/>
    <property type="match status" value="1"/>
</dbReference>
<dbReference type="RefSeq" id="WP_135173058.1">
    <property type="nucleotide sequence ID" value="NZ_SPQT01000001.1"/>
</dbReference>
<dbReference type="InterPro" id="IPR036527">
    <property type="entry name" value="SCP2_sterol-bd_dom_sf"/>
</dbReference>
<dbReference type="EMBL" id="SPQT01000001">
    <property type="protein sequence ID" value="TFV51316.1"/>
    <property type="molecule type" value="Genomic_DNA"/>
</dbReference>
<reference evidence="1 2" key="1">
    <citation type="submission" date="2019-03" db="EMBL/GenBank/DDBJ databases">
        <title>Bradyrhizobium diversity isolated from nodules of Chamaecrista fasciculata.</title>
        <authorList>
            <person name="Klepa M.S."/>
            <person name="Urquiaga M.O."/>
            <person name="Hungria M."/>
            <person name="Delamuta J.R."/>
        </authorList>
    </citation>
    <scope>NUCLEOTIDE SEQUENCE [LARGE SCALE GENOMIC DNA]</scope>
    <source>
        <strain evidence="1 2">CNPSo 3448</strain>
    </source>
</reference>
<dbReference type="OrthoDB" id="2853714at2"/>
<keyword evidence="2" id="KW-1185">Reference proteome</keyword>
<name>A0A4Y9M7W4_9BRAD</name>
<protein>
    <recommendedName>
        <fullName evidence="3">SCP2 domain-containing protein</fullName>
    </recommendedName>
</protein>
<accession>A0A4Y9M7W4</accession>
<dbReference type="SUPFAM" id="SSF55718">
    <property type="entry name" value="SCP-like"/>
    <property type="match status" value="1"/>
</dbReference>